<evidence type="ECO:0000256" key="6">
    <source>
        <dbReference type="SAM" id="MobiDB-lite"/>
    </source>
</evidence>
<dbReference type="GO" id="GO:0005634">
    <property type="term" value="C:nucleus"/>
    <property type="evidence" value="ECO:0007669"/>
    <property type="project" value="TreeGrafter"/>
</dbReference>
<comment type="caution">
    <text evidence="8">The sequence shown here is derived from an EMBL/GenBank/DDBJ whole genome shotgun (WGS) entry which is preliminary data.</text>
</comment>
<proteinExistence type="inferred from homology"/>
<dbReference type="FunFam" id="1.20.5.170:FF:000025">
    <property type="entry name" value="nuclear factor interleukin-3-regulated protein-like"/>
    <property type="match status" value="1"/>
</dbReference>
<feature type="region of interest" description="Disordered" evidence="6">
    <location>
        <begin position="254"/>
        <end position="282"/>
    </location>
</feature>
<dbReference type="EMBL" id="CADEPI010000006">
    <property type="protein sequence ID" value="CAB3361647.1"/>
    <property type="molecule type" value="Genomic_DNA"/>
</dbReference>
<dbReference type="GO" id="GO:0007623">
    <property type="term" value="P:circadian rhythm"/>
    <property type="evidence" value="ECO:0007669"/>
    <property type="project" value="TreeGrafter"/>
</dbReference>
<evidence type="ECO:0000259" key="7">
    <source>
        <dbReference type="PROSITE" id="PS50217"/>
    </source>
</evidence>
<feature type="compositionally biased region" description="Low complexity" evidence="6">
    <location>
        <begin position="54"/>
        <end position="67"/>
    </location>
</feature>
<reference evidence="8 9" key="1">
    <citation type="submission" date="2020-04" db="EMBL/GenBank/DDBJ databases">
        <authorList>
            <person name="Alioto T."/>
            <person name="Alioto T."/>
            <person name="Gomez Garrido J."/>
        </authorList>
    </citation>
    <scope>NUCLEOTIDE SEQUENCE [LARGE SCALE GENOMIC DNA]</scope>
</reference>
<protein>
    <recommendedName>
        <fullName evidence="7">BZIP domain-containing protein</fullName>
    </recommendedName>
</protein>
<dbReference type="Pfam" id="PF07716">
    <property type="entry name" value="bZIP_2"/>
    <property type="match status" value="1"/>
</dbReference>
<dbReference type="InterPro" id="IPR004827">
    <property type="entry name" value="bZIP"/>
</dbReference>
<dbReference type="AlphaFoldDB" id="A0A8S1C313"/>
<dbReference type="CDD" id="cd14694">
    <property type="entry name" value="bZIP_NFIL3"/>
    <property type="match status" value="1"/>
</dbReference>
<dbReference type="InterPro" id="IPR046347">
    <property type="entry name" value="bZIP_sf"/>
</dbReference>
<dbReference type="GO" id="GO:0003700">
    <property type="term" value="F:DNA-binding transcription factor activity"/>
    <property type="evidence" value="ECO:0007669"/>
    <property type="project" value="InterPro"/>
</dbReference>
<dbReference type="SUPFAM" id="SSF57959">
    <property type="entry name" value="Leucine zipper domain"/>
    <property type="match status" value="1"/>
</dbReference>
<feature type="region of interest" description="Disordered" evidence="6">
    <location>
        <begin position="321"/>
        <end position="362"/>
    </location>
</feature>
<name>A0A8S1C313_9INSE</name>
<gene>
    <name evidence="8" type="ORF">CLODIP_2_CD15875</name>
</gene>
<dbReference type="PANTHER" id="PTHR15284">
    <property type="entry name" value="NUCLEAR FACTOR INTERLEUKIN-3-REGULATED PROTEIN"/>
    <property type="match status" value="1"/>
</dbReference>
<feature type="compositionally biased region" description="Low complexity" evidence="6">
    <location>
        <begin position="327"/>
        <end position="339"/>
    </location>
</feature>
<evidence type="ECO:0000256" key="4">
    <source>
        <dbReference type="ARBA" id="ARBA00023163"/>
    </source>
</evidence>
<dbReference type="GO" id="GO:0003677">
    <property type="term" value="F:DNA binding"/>
    <property type="evidence" value="ECO:0007669"/>
    <property type="project" value="UniProtKB-KW"/>
</dbReference>
<evidence type="ECO:0000256" key="5">
    <source>
        <dbReference type="ARBA" id="ARBA00023242"/>
    </source>
</evidence>
<comment type="similarity">
    <text evidence="1">Belongs to the bZIP family. NFIL3 subfamily.</text>
</comment>
<dbReference type="PANTHER" id="PTHR15284:SF0">
    <property type="entry name" value="GH23983P"/>
    <property type="match status" value="1"/>
</dbReference>
<sequence length="452" mass="50864">MFKQIYCKLTLAVVLHLLSKFFWMLKLINLTRFLCKTTKNYMSLELIHSPQQRPAASSAPWRPPSLADQQGQDHLQGHYPPRPDVLRHRIMVAEFVARHAPPSGQEMMSSGQSVYEPVHDSPIGSPNPDSNNSDHYSQDQNYSHAEMLKRKELFNQRKQREFIPDNKKDESYWDRRRRNNEAAKRSREKRRFNDMILEQRVVELTKENHVLKAQLAAVKDKFGAQAENLISMEQVMSNIPPPELSVKRAKVATTPPRPLPTSVIHEPVPSGYPAPPEPMHHQPMMHHHEMAPSAGVYPYSMHLAHPLALSTAAIASLDGSGSALNLSRSRSPASSSPAESSDEGIVTSRSPPVADYSSLPLKLRHKRSDKDAASLLQAIKQEARASPPWDAEGAATSVTRASIGASGRRRQSRCSSSRRRRRRSTRVSSVKTRSSSRSWRASPPRWPTSRTS</sequence>
<dbReference type="Proteomes" id="UP000494165">
    <property type="component" value="Unassembled WGS sequence"/>
</dbReference>
<feature type="region of interest" description="Disordered" evidence="6">
    <location>
        <begin position="54"/>
        <end position="82"/>
    </location>
</feature>
<evidence type="ECO:0000313" key="9">
    <source>
        <dbReference type="Proteomes" id="UP000494165"/>
    </source>
</evidence>
<evidence type="ECO:0000256" key="3">
    <source>
        <dbReference type="ARBA" id="ARBA00023125"/>
    </source>
</evidence>
<dbReference type="InterPro" id="IPR047229">
    <property type="entry name" value="NFIL3-like"/>
</dbReference>
<accession>A0A8S1C313</accession>
<feature type="domain" description="BZIP" evidence="7">
    <location>
        <begin position="169"/>
        <end position="221"/>
    </location>
</feature>
<dbReference type="PROSITE" id="PS50217">
    <property type="entry name" value="BZIP"/>
    <property type="match status" value="1"/>
</dbReference>
<dbReference type="InterPro" id="IPR047106">
    <property type="entry name" value="NFIL3-like_bZIP"/>
</dbReference>
<keyword evidence="9" id="KW-1185">Reference proteome</keyword>
<dbReference type="OrthoDB" id="6151507at2759"/>
<feature type="region of interest" description="Disordered" evidence="6">
    <location>
        <begin position="382"/>
        <end position="452"/>
    </location>
</feature>
<feature type="region of interest" description="Disordered" evidence="6">
    <location>
        <begin position="102"/>
        <end position="140"/>
    </location>
</feature>
<feature type="compositionally biased region" description="Polar residues" evidence="6">
    <location>
        <begin position="127"/>
        <end position="140"/>
    </location>
</feature>
<feature type="compositionally biased region" description="Low complexity" evidence="6">
    <location>
        <begin position="426"/>
        <end position="452"/>
    </location>
</feature>
<keyword evidence="3" id="KW-0238">DNA-binding</keyword>
<keyword evidence="4" id="KW-0804">Transcription</keyword>
<organism evidence="8 9">
    <name type="scientific">Cloeon dipterum</name>
    <dbReference type="NCBI Taxonomy" id="197152"/>
    <lineage>
        <taxon>Eukaryota</taxon>
        <taxon>Metazoa</taxon>
        <taxon>Ecdysozoa</taxon>
        <taxon>Arthropoda</taxon>
        <taxon>Hexapoda</taxon>
        <taxon>Insecta</taxon>
        <taxon>Pterygota</taxon>
        <taxon>Palaeoptera</taxon>
        <taxon>Ephemeroptera</taxon>
        <taxon>Pisciforma</taxon>
        <taxon>Baetidae</taxon>
        <taxon>Cloeon</taxon>
    </lineage>
</organism>
<keyword evidence="5" id="KW-0539">Nucleus</keyword>
<dbReference type="PROSITE" id="PS00036">
    <property type="entry name" value="BZIP_BASIC"/>
    <property type="match status" value="1"/>
</dbReference>
<feature type="compositionally biased region" description="Basic residues" evidence="6">
    <location>
        <begin position="407"/>
        <end position="425"/>
    </location>
</feature>
<evidence type="ECO:0000256" key="1">
    <source>
        <dbReference type="ARBA" id="ARBA00006079"/>
    </source>
</evidence>
<evidence type="ECO:0000256" key="2">
    <source>
        <dbReference type="ARBA" id="ARBA00023015"/>
    </source>
</evidence>
<dbReference type="SMART" id="SM00338">
    <property type="entry name" value="BRLZ"/>
    <property type="match status" value="1"/>
</dbReference>
<keyword evidence="2" id="KW-0805">Transcription regulation</keyword>
<evidence type="ECO:0000313" key="8">
    <source>
        <dbReference type="EMBL" id="CAB3361647.1"/>
    </source>
</evidence>
<dbReference type="Gene3D" id="1.20.5.170">
    <property type="match status" value="1"/>
</dbReference>